<name>A0A4P9X3D7_9FUNG</name>
<evidence type="ECO:0000259" key="6">
    <source>
        <dbReference type="PROSITE" id="PS51328"/>
    </source>
</evidence>
<feature type="non-terminal residue" evidence="7">
    <location>
        <position position="223"/>
    </location>
</feature>
<evidence type="ECO:0000256" key="3">
    <source>
        <dbReference type="ARBA" id="ARBA00022729"/>
    </source>
</evidence>
<protein>
    <recommendedName>
        <fullName evidence="6">L-type lectin-like domain-containing protein</fullName>
    </recommendedName>
</protein>
<dbReference type="Gene3D" id="2.60.120.200">
    <property type="match status" value="1"/>
</dbReference>
<dbReference type="GO" id="GO:0005793">
    <property type="term" value="C:endoplasmic reticulum-Golgi intermediate compartment"/>
    <property type="evidence" value="ECO:0007669"/>
    <property type="project" value="TreeGrafter"/>
</dbReference>
<proteinExistence type="predicted"/>
<keyword evidence="2" id="KW-0812">Transmembrane</keyword>
<dbReference type="InterPro" id="IPR013320">
    <property type="entry name" value="ConA-like_dom_sf"/>
</dbReference>
<feature type="domain" description="L-type lectin-like" evidence="6">
    <location>
        <begin position="1"/>
        <end position="221"/>
    </location>
</feature>
<accession>A0A4P9X3D7</accession>
<keyword evidence="3" id="KW-0732">Signal</keyword>
<comment type="subcellular location">
    <subcellularLocation>
        <location evidence="1">Membrane</location>
        <topology evidence="1">Single-pass type I membrane protein</topology>
    </subcellularLocation>
</comment>
<dbReference type="InterPro" id="IPR005052">
    <property type="entry name" value="Lectin_leg"/>
</dbReference>
<evidence type="ECO:0000313" key="8">
    <source>
        <dbReference type="Proteomes" id="UP000274922"/>
    </source>
</evidence>
<evidence type="ECO:0000256" key="4">
    <source>
        <dbReference type="ARBA" id="ARBA00022989"/>
    </source>
</evidence>
<keyword evidence="5" id="KW-0472">Membrane</keyword>
<dbReference type="InterPro" id="IPR051136">
    <property type="entry name" value="Intracellular_Lectin-GPT"/>
</dbReference>
<dbReference type="PROSITE" id="PS51328">
    <property type="entry name" value="L_LECTIN_LIKE"/>
    <property type="match status" value="1"/>
</dbReference>
<keyword evidence="8" id="KW-1185">Reference proteome</keyword>
<organism evidence="7 8">
    <name type="scientific">Caulochytrium protostelioides</name>
    <dbReference type="NCBI Taxonomy" id="1555241"/>
    <lineage>
        <taxon>Eukaryota</taxon>
        <taxon>Fungi</taxon>
        <taxon>Fungi incertae sedis</taxon>
        <taxon>Chytridiomycota</taxon>
        <taxon>Chytridiomycota incertae sedis</taxon>
        <taxon>Chytridiomycetes</taxon>
        <taxon>Caulochytriales</taxon>
        <taxon>Caulochytriaceae</taxon>
        <taxon>Caulochytrium</taxon>
    </lineage>
</organism>
<dbReference type="GO" id="GO:0005789">
    <property type="term" value="C:endoplasmic reticulum membrane"/>
    <property type="evidence" value="ECO:0007669"/>
    <property type="project" value="TreeGrafter"/>
</dbReference>
<evidence type="ECO:0000256" key="5">
    <source>
        <dbReference type="ARBA" id="ARBA00023136"/>
    </source>
</evidence>
<dbReference type="GO" id="GO:0030134">
    <property type="term" value="C:COPII-coated ER to Golgi transport vesicle"/>
    <property type="evidence" value="ECO:0007669"/>
    <property type="project" value="TreeGrafter"/>
</dbReference>
<dbReference type="PANTHER" id="PTHR12223:SF45">
    <property type="entry name" value="RE50040P"/>
    <property type="match status" value="1"/>
</dbReference>
<dbReference type="STRING" id="1555241.A0A4P9X3D7"/>
<dbReference type="EMBL" id="ML014277">
    <property type="protein sequence ID" value="RKO99547.1"/>
    <property type="molecule type" value="Genomic_DNA"/>
</dbReference>
<reference evidence="8" key="1">
    <citation type="journal article" date="2018" name="Nat. Microbiol.">
        <title>Leveraging single-cell genomics to expand the fungal tree of life.</title>
        <authorList>
            <person name="Ahrendt S.R."/>
            <person name="Quandt C.A."/>
            <person name="Ciobanu D."/>
            <person name="Clum A."/>
            <person name="Salamov A."/>
            <person name="Andreopoulos B."/>
            <person name="Cheng J.F."/>
            <person name="Woyke T."/>
            <person name="Pelin A."/>
            <person name="Henrissat B."/>
            <person name="Reynolds N.K."/>
            <person name="Benny G.L."/>
            <person name="Smith M.E."/>
            <person name="James T.Y."/>
            <person name="Grigoriev I.V."/>
        </authorList>
    </citation>
    <scope>NUCLEOTIDE SEQUENCE [LARGE SCALE GENOMIC DNA]</scope>
    <source>
        <strain evidence="8">ATCC 52028</strain>
    </source>
</reference>
<dbReference type="PANTHER" id="PTHR12223">
    <property type="entry name" value="VESICULAR MANNOSE-BINDING LECTIN"/>
    <property type="match status" value="1"/>
</dbReference>
<dbReference type="Proteomes" id="UP000274922">
    <property type="component" value="Unassembled WGS sequence"/>
</dbReference>
<dbReference type="Pfam" id="PF03388">
    <property type="entry name" value="Lectin_leg-like"/>
    <property type="match status" value="1"/>
</dbReference>
<dbReference type="OrthoDB" id="270293at2759"/>
<feature type="non-terminal residue" evidence="7">
    <location>
        <position position="1"/>
    </location>
</feature>
<dbReference type="SUPFAM" id="SSF49899">
    <property type="entry name" value="Concanavalin A-like lectins/glucanases"/>
    <property type="match status" value="1"/>
</dbReference>
<evidence type="ECO:0000256" key="2">
    <source>
        <dbReference type="ARBA" id="ARBA00022692"/>
    </source>
</evidence>
<dbReference type="GO" id="GO:0006888">
    <property type="term" value="P:endoplasmic reticulum to Golgi vesicle-mediated transport"/>
    <property type="evidence" value="ECO:0007669"/>
    <property type="project" value="TreeGrafter"/>
</dbReference>
<evidence type="ECO:0000313" key="7">
    <source>
        <dbReference type="EMBL" id="RKO99547.1"/>
    </source>
</evidence>
<dbReference type="AlphaFoldDB" id="A0A4P9X3D7"/>
<gene>
    <name evidence="7" type="ORF">CXG81DRAFT_3004</name>
</gene>
<sequence>LYSFSLSPPYIDENLNNRYWDFGGDTLLEVNKFVRMTQDRPAQDGWIWSKQPLNARAWQVEFEFAVHGKPGVVHGDGFAFWYTMDRAVEGPVFGSKDQFQGLGVFFDTYPNGRHPHAFPYVNAMVGDGKTPYDHATDGVSNEIGGCSLNFRNKNWPTRARVRYVPKLGIKVDLVVRSDGVWESCFEAPAANLTAGGYLGFTAWTGDVSDAHDLLRVDTYSLLN</sequence>
<evidence type="ECO:0000256" key="1">
    <source>
        <dbReference type="ARBA" id="ARBA00004479"/>
    </source>
</evidence>
<dbReference type="GO" id="GO:0000139">
    <property type="term" value="C:Golgi membrane"/>
    <property type="evidence" value="ECO:0007669"/>
    <property type="project" value="TreeGrafter"/>
</dbReference>
<dbReference type="GO" id="GO:0005537">
    <property type="term" value="F:D-mannose binding"/>
    <property type="evidence" value="ECO:0007669"/>
    <property type="project" value="TreeGrafter"/>
</dbReference>
<keyword evidence="4" id="KW-1133">Transmembrane helix</keyword>